<evidence type="ECO:0000313" key="4">
    <source>
        <dbReference type="EMBL" id="KAL3423673.1"/>
    </source>
</evidence>
<feature type="compositionally biased region" description="Polar residues" evidence="2">
    <location>
        <begin position="25"/>
        <end position="41"/>
    </location>
</feature>
<dbReference type="Pfam" id="PF21762">
    <property type="entry name" value="DEDDh_C"/>
    <property type="match status" value="1"/>
</dbReference>
<proteinExistence type="predicted"/>
<accession>A0ABR4PK25</accession>
<sequence length="684" mass="77359">MDQERLARVQALLGNACLEDIWEAPSTSDASRSTVAVQNPRSDSESSGDELVTSQGRSDLEMQSNSVKQSRFSSAFPEAHATGKSSTEEDNTEQEKDLADWEKGQLQLGQLAAEDEKFVPWKAIKRYPYCFIGNTNRPKVDKKFFAGGKLTERTWDIFYLYYTEEKKDPILLVPKKQFQHFLSVINKKLNISLTIPHVGRARGFEFSFPDNGTPRPRFLGRSTNTKTMTSLTQDRAPPKEFVPKDEIPSMVSPTDESIQAFKEKIDNINEAHATKLANKAKAKVDRIAQQKEWSHATKRVQRYLGLRDQHHDYSAEIVRIREKFEAQGLQWIKLARAVENEVAKLPTSVKFDPHQPSFYPQEGSVIFICVDIEAWERDQSIITEIGISTLDTDDIRCTPPGMGGFKWNRAIRSRHFRITEHTQYENKDFVRGCADKFEAGESEFINLADAPATIASCFKYPFSNPNPDPAAANVPRSLILVGHDVDSDINYLRKMGYNVSNLRNLKEKVDTAAMYRHLRREPNPRKLSHVLSDLGLYCWNLHNAGNDAIYTLRAMIAMAITHITDKEKNKERRAKELKERLDVSSTQEARERVLELNEGWSSAGESGDGEAVLKLEDSLAIRSKNGVQSLEESRPRSQRRGSSPKKTVGRYAGETADGELTPAVEDASPIKKSKVTKTVVSEMW</sequence>
<dbReference type="InterPro" id="IPR036397">
    <property type="entry name" value="RNaseH_sf"/>
</dbReference>
<keyword evidence="5" id="KW-1185">Reference proteome</keyword>
<dbReference type="PANTHER" id="PTHR28083:SF1">
    <property type="entry name" value="GOOD FOR FULL DBP5 ACTIVITY PROTEIN 2"/>
    <property type="match status" value="1"/>
</dbReference>
<gene>
    <name evidence="4" type="ORF">PVAG01_05420</name>
</gene>
<dbReference type="EMBL" id="JBFCZG010000004">
    <property type="protein sequence ID" value="KAL3423673.1"/>
    <property type="molecule type" value="Genomic_DNA"/>
</dbReference>
<feature type="region of interest" description="Disordered" evidence="2">
    <location>
        <begin position="625"/>
        <end position="665"/>
    </location>
</feature>
<organism evidence="4 5">
    <name type="scientific">Phlyctema vagabunda</name>
    <dbReference type="NCBI Taxonomy" id="108571"/>
    <lineage>
        <taxon>Eukaryota</taxon>
        <taxon>Fungi</taxon>
        <taxon>Dikarya</taxon>
        <taxon>Ascomycota</taxon>
        <taxon>Pezizomycotina</taxon>
        <taxon>Leotiomycetes</taxon>
        <taxon>Helotiales</taxon>
        <taxon>Dermateaceae</taxon>
        <taxon>Phlyctema</taxon>
    </lineage>
</organism>
<dbReference type="Gene3D" id="3.30.420.10">
    <property type="entry name" value="Ribonuclease H-like superfamily/Ribonuclease H"/>
    <property type="match status" value="1"/>
</dbReference>
<evidence type="ECO:0000256" key="1">
    <source>
        <dbReference type="SAM" id="Coils"/>
    </source>
</evidence>
<evidence type="ECO:0000259" key="3">
    <source>
        <dbReference type="Pfam" id="PF21762"/>
    </source>
</evidence>
<reference evidence="4 5" key="1">
    <citation type="submission" date="2024-06" db="EMBL/GenBank/DDBJ databases">
        <title>Complete genome of Phlyctema vagabunda strain 19-DSS-EL-015.</title>
        <authorList>
            <person name="Fiorenzani C."/>
        </authorList>
    </citation>
    <scope>NUCLEOTIDE SEQUENCE [LARGE SCALE GENOMIC DNA]</scope>
    <source>
        <strain evidence="4 5">19-DSS-EL-015</strain>
    </source>
</reference>
<comment type="caution">
    <text evidence="4">The sequence shown here is derived from an EMBL/GenBank/DDBJ whole genome shotgun (WGS) entry which is preliminary data.</text>
</comment>
<feature type="region of interest" description="Disordered" evidence="2">
    <location>
        <begin position="22"/>
        <end position="98"/>
    </location>
</feature>
<evidence type="ECO:0000313" key="5">
    <source>
        <dbReference type="Proteomes" id="UP001629113"/>
    </source>
</evidence>
<dbReference type="SUPFAM" id="SSF53098">
    <property type="entry name" value="Ribonuclease H-like"/>
    <property type="match status" value="1"/>
</dbReference>
<dbReference type="InterPro" id="IPR040151">
    <property type="entry name" value="Gfd2/YDR514C-like"/>
</dbReference>
<feature type="domain" description="Gfd2/YDR514C-like C-terminal" evidence="3">
    <location>
        <begin position="366"/>
        <end position="558"/>
    </location>
</feature>
<dbReference type="InterPro" id="IPR048519">
    <property type="entry name" value="Gfd2/YDR514C-like_C"/>
</dbReference>
<dbReference type="PANTHER" id="PTHR28083">
    <property type="entry name" value="GOOD FOR FULL DBP5 ACTIVITY PROTEIN 2"/>
    <property type="match status" value="1"/>
</dbReference>
<dbReference type="Proteomes" id="UP001629113">
    <property type="component" value="Unassembled WGS sequence"/>
</dbReference>
<feature type="coiled-coil region" evidence="1">
    <location>
        <begin position="560"/>
        <end position="587"/>
    </location>
</feature>
<name>A0ABR4PK25_9HELO</name>
<feature type="compositionally biased region" description="Polar residues" evidence="2">
    <location>
        <begin position="52"/>
        <end position="73"/>
    </location>
</feature>
<keyword evidence="1" id="KW-0175">Coiled coil</keyword>
<evidence type="ECO:0000256" key="2">
    <source>
        <dbReference type="SAM" id="MobiDB-lite"/>
    </source>
</evidence>
<protein>
    <submittedName>
        <fullName evidence="4">QDE-2-interacting protein</fullName>
    </submittedName>
</protein>
<dbReference type="InterPro" id="IPR012337">
    <property type="entry name" value="RNaseH-like_sf"/>
</dbReference>